<feature type="transmembrane region" description="Helical" evidence="2">
    <location>
        <begin position="29"/>
        <end position="47"/>
    </location>
</feature>
<proteinExistence type="predicted"/>
<dbReference type="STRING" id="526729.SAMN04324258_0308"/>
<name>A0A1T5ICC0_9MICO</name>
<sequence length="139" mass="14543">MSEPVSPTPPADRYGTHQGRRGLGTGAKVAIGAVLAAAVAVAAWFSVEQNRRDPVTVDVVGFDVRDAEQVDVTFQVHMPPGTTAVCEVEALAQSYAQVGTLEVPVGPSDKQTSTYTVTLRTSEEATTAVVESCDVPDPS</sequence>
<dbReference type="Pfam" id="PF14155">
    <property type="entry name" value="DUF4307"/>
    <property type="match status" value="1"/>
</dbReference>
<keyword evidence="4" id="KW-1185">Reference proteome</keyword>
<protein>
    <recommendedName>
        <fullName evidence="5">DUF4307 domain-containing protein</fullName>
    </recommendedName>
</protein>
<organism evidence="3 4">
    <name type="scientific">Krasilnikoviella flava</name>
    <dbReference type="NCBI Taxonomy" id="526729"/>
    <lineage>
        <taxon>Bacteria</taxon>
        <taxon>Bacillati</taxon>
        <taxon>Actinomycetota</taxon>
        <taxon>Actinomycetes</taxon>
        <taxon>Micrococcales</taxon>
        <taxon>Promicromonosporaceae</taxon>
        <taxon>Krasilnikoviella</taxon>
    </lineage>
</organism>
<gene>
    <name evidence="3" type="ORF">SAMN04324258_0308</name>
</gene>
<feature type="region of interest" description="Disordered" evidence="1">
    <location>
        <begin position="1"/>
        <end position="20"/>
    </location>
</feature>
<accession>A0A1T5ICC0</accession>
<keyword evidence="2" id="KW-1133">Transmembrane helix</keyword>
<evidence type="ECO:0008006" key="5">
    <source>
        <dbReference type="Google" id="ProtNLM"/>
    </source>
</evidence>
<dbReference type="Proteomes" id="UP000189777">
    <property type="component" value="Unassembled WGS sequence"/>
</dbReference>
<dbReference type="OrthoDB" id="5149291at2"/>
<evidence type="ECO:0000313" key="3">
    <source>
        <dbReference type="EMBL" id="SKC36673.1"/>
    </source>
</evidence>
<keyword evidence="2" id="KW-0472">Membrane</keyword>
<reference evidence="3 4" key="1">
    <citation type="submission" date="2017-02" db="EMBL/GenBank/DDBJ databases">
        <authorList>
            <person name="Peterson S.W."/>
        </authorList>
    </citation>
    <scope>NUCLEOTIDE SEQUENCE [LARGE SCALE GENOMIC DNA]</scope>
    <source>
        <strain evidence="3 4">DSM 21481</strain>
    </source>
</reference>
<dbReference type="RefSeq" id="WP_079570047.1">
    <property type="nucleotide sequence ID" value="NZ_FUZQ01000001.1"/>
</dbReference>
<dbReference type="InterPro" id="IPR025443">
    <property type="entry name" value="DUF4307"/>
</dbReference>
<evidence type="ECO:0000256" key="2">
    <source>
        <dbReference type="SAM" id="Phobius"/>
    </source>
</evidence>
<dbReference type="AlphaFoldDB" id="A0A1T5ICC0"/>
<evidence type="ECO:0000256" key="1">
    <source>
        <dbReference type="SAM" id="MobiDB-lite"/>
    </source>
</evidence>
<evidence type="ECO:0000313" key="4">
    <source>
        <dbReference type="Proteomes" id="UP000189777"/>
    </source>
</evidence>
<feature type="compositionally biased region" description="Pro residues" evidence="1">
    <location>
        <begin position="1"/>
        <end position="10"/>
    </location>
</feature>
<keyword evidence="2" id="KW-0812">Transmembrane</keyword>
<dbReference type="EMBL" id="FUZQ01000001">
    <property type="protein sequence ID" value="SKC36673.1"/>
    <property type="molecule type" value="Genomic_DNA"/>
</dbReference>